<dbReference type="PANTHER" id="PTHR46116">
    <property type="entry name" value="(E3-INDEPENDENT) E2 UBIQUITIN-CONJUGATING ENZYME"/>
    <property type="match status" value="1"/>
</dbReference>
<name>A0A914WFP0_9BILA</name>
<sequence>MFEAAVGESRSTTPKWKVGDIVVHPTKEWPWLGVVQGSGLSMLIRCTYCGQPKPHTFAHHQTTFDQVACEDDYFQSSEEIDEIELKKAICERFKPEDIVGIFQTAADIHESTGLGCAATQLCQCEWNGGDATETTAESCPCCNVNSPQEGAAADTKWEMKCESTVEKPTRWQIVWHPTLEVTEADGTEIVIGSTARRFFQDGQSLERINNSSKRRGIAKRVVQLIDALVLPDCKRVITGLSSADVKAVRTIEQHAGIFVIYKGWLGAVYGVSNIVRFRMNDGTEFTLADADREMTVHFSESMAVKRHAPVDSSQMYPGMKVNAPYVVLETAAEWADPSQPSDSLKQKIAASRKANDLKSAKLDEIRWTCAEGKSSPSVFTNGESLSDNSTSASAKKASVKADKVELTVVSVTTQKIDVEWRCQVAGIDYQEPSSTVIEGDELNKIKLFRVPLSYLQHKGMGSRSRHEMAENDRLIAIDRWRQQLKTPKTEGASAPFTNGAADSPAVRVGDEVYLYQLTSSTRIDVLWEDGSMEYDVDGDELTFSQCSDASRDYFPAMYVQLEPRAIDGDSARDASKDKFGLIKSCSNAEKFAKIQWFRSAPPDAADRQPEVLETVDMSFYDLRSHPDFNYLTGTLVARLNPSLAPSLDKPNVGYVVQKRYDGKVLVRWFGEDKDNVENPWELYKLRVDGRYGDADSIYSDMSGAEGAPHQDGYYSPTEHEWDDLEDLRYFDYSKMDEMDRWRRVGLLAELLSPVLALLHQALLTAANELPMLERRQLVRFCLHCEDVIAGFAQLDRFKEPMRRFYTEELGIVLPAEEKKKNNSLYLHQPDHTTPDDEVLWSMSTWMYDWLEVTAELQQAVNKHKAKMSKQKEKQQQEGAGEGGVATATARKTPSDAMDESGDGAPNARSTAPHRDPSPLIEEPMEESVADSAADSYPPHDPHGALASIQEWSHLVQTAFTTTAQILAHGQTVELTAPLVFDCIQNIRKHIKDTSPNGVANAPSADQVRTAFRFMKTFQTNGKKLGRLPCFSYSLPPESDLRLLAEEWRLFPMHEKNQPRAIHSAAGALSSDETLANLTRKSTARLEAFDDAKKGLNFAPEDVVPMIQEVADALTLATVTVLRSLLELVRNELYEQHSKPLLVEQEVRAAAAQDASCADGDERVGDDGEDDKMSASTAAGDSKDAMDDFGAVLSPGSFEMIESAPNQHRFIGKSFDISSVPKTFATSARKELRMLQSSLPEGIMVKAFENRMDLFTCMIVGPDETPYAHGLFLFDVRLKEDYPMRPPHVFFKSMAKRLNPNLYEDGMVCLSLLGTWDGKETELWTSSSTLLQVFLSIQSLVLVPEPYYLEPGYEKERGTESGKLKSREYNESAILLTLESLQRIVMKPPEPFERQIRDHFLQNAPRLLSLLDRYQNEPERLPYPLAPVTQGFCLCVRRYQEAMKRLYDKMTAEQST</sequence>
<dbReference type="SMART" id="SM00212">
    <property type="entry name" value="UBCc"/>
    <property type="match status" value="1"/>
</dbReference>
<feature type="region of interest" description="Disordered" evidence="3">
    <location>
        <begin position="1151"/>
        <end position="1181"/>
    </location>
</feature>
<dbReference type="PANTHER" id="PTHR46116:SF15">
    <property type="entry name" value="(E3-INDEPENDENT) E2 UBIQUITIN-CONJUGATING ENZYME"/>
    <property type="match status" value="1"/>
</dbReference>
<keyword evidence="2" id="KW-0833">Ubl conjugation pathway</keyword>
<evidence type="ECO:0000313" key="5">
    <source>
        <dbReference type="Proteomes" id="UP000887566"/>
    </source>
</evidence>
<dbReference type="InterPro" id="IPR016135">
    <property type="entry name" value="UBQ-conjugating_enzyme/RWD"/>
</dbReference>
<dbReference type="WBParaSite" id="PSAMB.scaffold4091size19408.g23415.t2">
    <property type="protein sequence ID" value="PSAMB.scaffold4091size19408.g23415.t2"/>
    <property type="gene ID" value="PSAMB.scaffold4091size19408.g23415"/>
</dbReference>
<dbReference type="SUPFAM" id="SSF54495">
    <property type="entry name" value="UBC-like"/>
    <property type="match status" value="1"/>
</dbReference>
<dbReference type="Pfam" id="PF00179">
    <property type="entry name" value="UQ_con"/>
    <property type="match status" value="1"/>
</dbReference>
<evidence type="ECO:0000256" key="3">
    <source>
        <dbReference type="SAM" id="MobiDB-lite"/>
    </source>
</evidence>
<keyword evidence="5" id="KW-1185">Reference proteome</keyword>
<dbReference type="InterPro" id="IPR057733">
    <property type="entry name" value="UBE2O-like_SH3-B"/>
</dbReference>
<reference evidence="6" key="1">
    <citation type="submission" date="2022-11" db="UniProtKB">
        <authorList>
            <consortium name="WormBaseParasite"/>
        </authorList>
    </citation>
    <scope>IDENTIFICATION</scope>
</reference>
<dbReference type="CDD" id="cd23837">
    <property type="entry name" value="UBCc_UBE2O"/>
    <property type="match status" value="1"/>
</dbReference>
<feature type="region of interest" description="Disordered" evidence="3">
    <location>
        <begin position="863"/>
        <end position="944"/>
    </location>
</feature>
<dbReference type="Proteomes" id="UP000887566">
    <property type="component" value="Unplaced"/>
</dbReference>
<organism evidence="5 6">
    <name type="scientific">Plectus sambesii</name>
    <dbReference type="NCBI Taxonomy" id="2011161"/>
    <lineage>
        <taxon>Eukaryota</taxon>
        <taxon>Metazoa</taxon>
        <taxon>Ecdysozoa</taxon>
        <taxon>Nematoda</taxon>
        <taxon>Chromadorea</taxon>
        <taxon>Plectida</taxon>
        <taxon>Plectina</taxon>
        <taxon>Plectoidea</taxon>
        <taxon>Plectidae</taxon>
        <taxon>Plectus</taxon>
    </lineage>
</organism>
<dbReference type="InterPro" id="IPR000608">
    <property type="entry name" value="UBC"/>
</dbReference>
<dbReference type="Gene3D" id="3.10.110.10">
    <property type="entry name" value="Ubiquitin Conjugating Enzyme"/>
    <property type="match status" value="1"/>
</dbReference>
<dbReference type="Pfam" id="PF23043">
    <property type="entry name" value="SH3-B_UBE2O"/>
    <property type="match status" value="1"/>
</dbReference>
<evidence type="ECO:0000313" key="6">
    <source>
        <dbReference type="WBParaSite" id="PSAMB.scaffold4091size19408.g23415.t2"/>
    </source>
</evidence>
<dbReference type="GO" id="GO:0061631">
    <property type="term" value="F:ubiquitin conjugating enzyme activity"/>
    <property type="evidence" value="ECO:0007669"/>
    <property type="project" value="TreeGrafter"/>
</dbReference>
<dbReference type="PROSITE" id="PS50127">
    <property type="entry name" value="UBC_2"/>
    <property type="match status" value="1"/>
</dbReference>
<keyword evidence="1" id="KW-0808">Transferase</keyword>
<feature type="domain" description="UBC core" evidence="4">
    <location>
        <begin position="1222"/>
        <end position="1381"/>
    </location>
</feature>
<evidence type="ECO:0000256" key="1">
    <source>
        <dbReference type="ARBA" id="ARBA00022679"/>
    </source>
</evidence>
<protein>
    <submittedName>
        <fullName evidence="6">UBC core domain-containing protein</fullName>
    </submittedName>
</protein>
<dbReference type="Pfam" id="PF23046">
    <property type="entry name" value="tSH3-B_UBE2O"/>
    <property type="match status" value="1"/>
</dbReference>
<dbReference type="InterPro" id="IPR057735">
    <property type="entry name" value="UBE2O-like_tSH3-B"/>
</dbReference>
<evidence type="ECO:0000259" key="4">
    <source>
        <dbReference type="PROSITE" id="PS50127"/>
    </source>
</evidence>
<accession>A0A914WFP0</accession>
<proteinExistence type="predicted"/>
<evidence type="ECO:0000256" key="2">
    <source>
        <dbReference type="ARBA" id="ARBA00022786"/>
    </source>
</evidence>